<keyword evidence="4 6" id="KW-0472">Membrane</keyword>
<dbReference type="GO" id="GO:0046677">
    <property type="term" value="P:response to antibiotic"/>
    <property type="evidence" value="ECO:0007669"/>
    <property type="project" value="UniProtKB-KW"/>
</dbReference>
<accession>A0A660CMH0</accession>
<evidence type="ECO:0000259" key="7">
    <source>
        <dbReference type="Pfam" id="PF01061"/>
    </source>
</evidence>
<sequence>MTDHTAQVAIPRTGPGPRAWLALTAHEGRMVRRDTAGLLIPLGMPLLIMVMNGGGDSPTAPGLGGMTQQTAFLLPMAMVMVVAIVGVINMPSFLATYRRYKILRRLAVTPASPSMVLVAQVVVGLLQTLAGVVLVLVVAAMMFDVAPPAAPLALVAAFVATTAAMFAVGMLIAAVSPTPNAALAIGLVAFFAIMALGGGFGNTANLPDALATAGQYLPFGAGLESMLAAWLGEPMNAGQVGALGGVTVVAGLVSARLFRWE</sequence>
<dbReference type="PANTHER" id="PTHR43027:SF2">
    <property type="entry name" value="TRANSPORT PERMEASE PROTEIN"/>
    <property type="match status" value="1"/>
</dbReference>
<protein>
    <submittedName>
        <fullName evidence="8">ABC-2 type transport system permease protein</fullName>
    </submittedName>
</protein>
<keyword evidence="3 6" id="KW-1133">Transmembrane helix</keyword>
<feature type="transmembrane region" description="Helical" evidence="6">
    <location>
        <begin position="72"/>
        <end position="95"/>
    </location>
</feature>
<dbReference type="EMBL" id="VLJV01000001">
    <property type="protein sequence ID" value="TWH22441.1"/>
    <property type="molecule type" value="Genomic_DNA"/>
</dbReference>
<dbReference type="Proteomes" id="UP000317303">
    <property type="component" value="Unassembled WGS sequence"/>
</dbReference>
<keyword evidence="2 6" id="KW-0812">Transmembrane</keyword>
<feature type="transmembrane region" description="Helical" evidence="6">
    <location>
        <begin position="149"/>
        <end position="174"/>
    </location>
</feature>
<proteinExistence type="predicted"/>
<evidence type="ECO:0000256" key="3">
    <source>
        <dbReference type="ARBA" id="ARBA00022989"/>
    </source>
</evidence>
<comment type="subcellular location">
    <subcellularLocation>
        <location evidence="1">Membrane</location>
        <topology evidence="1">Multi-pass membrane protein</topology>
    </subcellularLocation>
</comment>
<dbReference type="InterPro" id="IPR000412">
    <property type="entry name" value="ABC_2_transport"/>
</dbReference>
<dbReference type="AlphaFoldDB" id="A0A660CMH0"/>
<evidence type="ECO:0000313" key="8">
    <source>
        <dbReference type="EMBL" id="TWH22441.1"/>
    </source>
</evidence>
<feature type="transmembrane region" description="Helical" evidence="6">
    <location>
        <begin position="116"/>
        <end position="143"/>
    </location>
</feature>
<dbReference type="PIRSF" id="PIRSF006648">
    <property type="entry name" value="DrrB"/>
    <property type="match status" value="1"/>
</dbReference>
<evidence type="ECO:0000256" key="6">
    <source>
        <dbReference type="SAM" id="Phobius"/>
    </source>
</evidence>
<organism evidence="8 9">
    <name type="scientific">Prauserella rugosa</name>
    <dbReference type="NCBI Taxonomy" id="43354"/>
    <lineage>
        <taxon>Bacteria</taxon>
        <taxon>Bacillati</taxon>
        <taxon>Actinomycetota</taxon>
        <taxon>Actinomycetes</taxon>
        <taxon>Pseudonocardiales</taxon>
        <taxon>Pseudonocardiaceae</taxon>
        <taxon>Prauserella</taxon>
    </lineage>
</organism>
<dbReference type="InterPro" id="IPR013525">
    <property type="entry name" value="ABC2_TM"/>
</dbReference>
<dbReference type="GO" id="GO:0043190">
    <property type="term" value="C:ATP-binding cassette (ABC) transporter complex"/>
    <property type="evidence" value="ECO:0007669"/>
    <property type="project" value="InterPro"/>
</dbReference>
<dbReference type="GO" id="GO:0140359">
    <property type="term" value="F:ABC-type transporter activity"/>
    <property type="evidence" value="ECO:0007669"/>
    <property type="project" value="InterPro"/>
</dbReference>
<dbReference type="RefSeq" id="WP_030533259.1">
    <property type="nucleotide sequence ID" value="NZ_JOIJ01000013.1"/>
</dbReference>
<dbReference type="OrthoDB" id="3217868at2"/>
<dbReference type="Pfam" id="PF01061">
    <property type="entry name" value="ABC2_membrane"/>
    <property type="match status" value="1"/>
</dbReference>
<evidence type="ECO:0000256" key="5">
    <source>
        <dbReference type="ARBA" id="ARBA00023251"/>
    </source>
</evidence>
<evidence type="ECO:0000256" key="1">
    <source>
        <dbReference type="ARBA" id="ARBA00004141"/>
    </source>
</evidence>
<evidence type="ECO:0000313" key="9">
    <source>
        <dbReference type="Proteomes" id="UP000317303"/>
    </source>
</evidence>
<name>A0A660CMH0_9PSEU</name>
<evidence type="ECO:0000256" key="2">
    <source>
        <dbReference type="ARBA" id="ARBA00022692"/>
    </source>
</evidence>
<feature type="transmembrane region" description="Helical" evidence="6">
    <location>
        <begin position="240"/>
        <end position="258"/>
    </location>
</feature>
<comment type="caution">
    <text evidence="8">The sequence shown here is derived from an EMBL/GenBank/DDBJ whole genome shotgun (WGS) entry which is preliminary data.</text>
</comment>
<feature type="transmembrane region" description="Helical" evidence="6">
    <location>
        <begin position="35"/>
        <end position="52"/>
    </location>
</feature>
<dbReference type="InterPro" id="IPR052902">
    <property type="entry name" value="ABC-2_transporter"/>
</dbReference>
<feature type="transmembrane region" description="Helical" evidence="6">
    <location>
        <begin position="181"/>
        <end position="200"/>
    </location>
</feature>
<keyword evidence="9" id="KW-1185">Reference proteome</keyword>
<reference evidence="8 9" key="1">
    <citation type="submission" date="2019-07" db="EMBL/GenBank/DDBJ databases">
        <title>R&amp;d 2014.</title>
        <authorList>
            <person name="Klenk H.-P."/>
        </authorList>
    </citation>
    <scope>NUCLEOTIDE SEQUENCE [LARGE SCALE GENOMIC DNA]</scope>
    <source>
        <strain evidence="8 9">DSM 43194</strain>
    </source>
</reference>
<gene>
    <name evidence="8" type="ORF">JD82_04322</name>
</gene>
<evidence type="ECO:0000256" key="4">
    <source>
        <dbReference type="ARBA" id="ARBA00023136"/>
    </source>
</evidence>
<feature type="domain" description="ABC-2 type transporter transmembrane" evidence="7">
    <location>
        <begin position="26"/>
        <end position="228"/>
    </location>
</feature>
<keyword evidence="5" id="KW-0046">Antibiotic resistance</keyword>
<dbReference type="PANTHER" id="PTHR43027">
    <property type="entry name" value="DOXORUBICIN RESISTANCE ABC TRANSPORTER PERMEASE PROTEIN DRRC-RELATED"/>
    <property type="match status" value="1"/>
</dbReference>